<keyword evidence="3" id="KW-1185">Reference proteome</keyword>
<evidence type="ECO:0000259" key="1">
    <source>
        <dbReference type="Pfam" id="PF24722"/>
    </source>
</evidence>
<proteinExistence type="predicted"/>
<evidence type="ECO:0000313" key="3">
    <source>
        <dbReference type="Proteomes" id="UP001371218"/>
    </source>
</evidence>
<organism evidence="2 3">
    <name type="scientific">Ideonella lacteola</name>
    <dbReference type="NCBI Taxonomy" id="2984193"/>
    <lineage>
        <taxon>Bacteria</taxon>
        <taxon>Pseudomonadati</taxon>
        <taxon>Pseudomonadota</taxon>
        <taxon>Betaproteobacteria</taxon>
        <taxon>Burkholderiales</taxon>
        <taxon>Sphaerotilaceae</taxon>
        <taxon>Ideonella</taxon>
    </lineage>
</organism>
<gene>
    <name evidence="2" type="ORF">AACH06_12305</name>
</gene>
<sequence length="103" mass="11724">MATERLASCGFDESAHIIWLEEFGRTTTKAISALDEQTVDAHLGFMSQQWARGGESVRSAIDVAYVEPLLSGLKIDRQRWAWARMPAHLKKLYIAMWGEPRFN</sequence>
<name>A0ABU9BNT5_9BURK</name>
<accession>A0ABU9BNT5</accession>
<dbReference type="EMBL" id="JBBUTG010000006">
    <property type="protein sequence ID" value="MEK8031602.1"/>
    <property type="molecule type" value="Genomic_DNA"/>
</dbReference>
<feature type="domain" description="DUF7674" evidence="1">
    <location>
        <begin position="12"/>
        <end position="98"/>
    </location>
</feature>
<dbReference type="Pfam" id="PF24722">
    <property type="entry name" value="DUF7674"/>
    <property type="match status" value="1"/>
</dbReference>
<reference evidence="2 3" key="1">
    <citation type="submission" date="2024-04" db="EMBL/GenBank/DDBJ databases">
        <title>Novel species of the genus Ideonella isolated from streams.</title>
        <authorList>
            <person name="Lu H."/>
        </authorList>
    </citation>
    <scope>NUCLEOTIDE SEQUENCE [LARGE SCALE GENOMIC DNA]</scope>
    <source>
        <strain evidence="2 3">DXS29W</strain>
    </source>
</reference>
<evidence type="ECO:0000313" key="2">
    <source>
        <dbReference type="EMBL" id="MEK8031602.1"/>
    </source>
</evidence>
<dbReference type="InterPro" id="IPR056091">
    <property type="entry name" value="DUF7674"/>
</dbReference>
<dbReference type="Proteomes" id="UP001371218">
    <property type="component" value="Unassembled WGS sequence"/>
</dbReference>
<protein>
    <recommendedName>
        <fullName evidence="1">DUF7674 domain-containing protein</fullName>
    </recommendedName>
</protein>
<comment type="caution">
    <text evidence="2">The sequence shown here is derived from an EMBL/GenBank/DDBJ whole genome shotgun (WGS) entry which is preliminary data.</text>
</comment>